<dbReference type="EMBL" id="JBHSZO010000037">
    <property type="protein sequence ID" value="MFC7220601.1"/>
    <property type="molecule type" value="Genomic_DNA"/>
</dbReference>
<keyword evidence="3" id="KW-0547">Nucleotide-binding</keyword>
<organism evidence="3 4">
    <name type="scientific">Streptomyces polyrhachis</name>
    <dbReference type="NCBI Taxonomy" id="1282885"/>
    <lineage>
        <taxon>Bacteria</taxon>
        <taxon>Bacillati</taxon>
        <taxon>Actinomycetota</taxon>
        <taxon>Actinomycetes</taxon>
        <taxon>Kitasatosporales</taxon>
        <taxon>Streptomycetaceae</taxon>
        <taxon>Streptomyces</taxon>
    </lineage>
</organism>
<dbReference type="InterPro" id="IPR011990">
    <property type="entry name" value="TPR-like_helical_dom_sf"/>
</dbReference>
<dbReference type="GO" id="GO:0005524">
    <property type="term" value="F:ATP binding"/>
    <property type="evidence" value="ECO:0007669"/>
    <property type="project" value="UniProtKB-KW"/>
</dbReference>
<dbReference type="RefSeq" id="WP_386417380.1">
    <property type="nucleotide sequence ID" value="NZ_JBHSZO010000037.1"/>
</dbReference>
<sequence length="827" mass="88084">MGEFIRGLRAVRLRAGEPSLGELGRRTSIPASTLSDALNTGRRRLPSLELVRALLHGCGAEPAELAWFERAWYGLKQQQDHGAAPPRETAPPERGAPRQLPPLHGFSGRADYLAELDTAVPSITVITGTVGVGKTALAVHWAQQRAESFPDGQLFVDLHGHAVAPALDPRRALSLLLQSLGVAGESVPVDLEVQTGLLRSLMTGRRMLLVLDNARDAEQVRPLLPGTSSCHVLVTSRNTLGGLAVREGARQVHLGELSEAEALDLLAGRLGAERVAAEPEAARELVRLCACLPLALRIAAANLVGHPDQPLADFAAQLHGVNRLARLQVVDDPDAAVAGAFDLSYAVLSPEAKRAFRLIGLMPGPEISAPAIAVLAGLSPHEPVPALDSLAAANLLEPGGTGRFRCHDLVRLYAGRCARHELPAVEREAAVGRLQSWYLLTADAVAELHNPTMLRLPRTECQLVGTASEFASTVDAVSWLDRELPNLVALIEHAATAGPRWLSWHLVDALRASFYVSRQDMEWLACAQSALEAAQAEGDLLGIAATCNTMGIAASSRGELALSEVRFQRAAECFERVGFQAGISSALNNLGDVLHHAGQLRRAVDFIERSLSLEVNRSNQSTHLSNLAAIHTALGQPQKGLGYGLRAVAAAEQMRAGAALSYSLSDVAHVLCRLGRADESLGYLDRALTVARENSASKCELSALAGLALAYSILGRHDEAVLHARRVLSLAPGPESMGMDPQHQSCAIEALVAAGHFDEALAQAASLLVFYDPSENALTRARLHLLAGNALAARDGREAALEHWRSAREAYAHTDAPEAEALDPLLG</sequence>
<keyword evidence="1" id="KW-0802">TPR repeat</keyword>
<dbReference type="Pfam" id="PF13424">
    <property type="entry name" value="TPR_12"/>
    <property type="match status" value="2"/>
</dbReference>
<comment type="caution">
    <text evidence="3">The sequence shown here is derived from an EMBL/GenBank/DDBJ whole genome shotgun (WGS) entry which is preliminary data.</text>
</comment>
<dbReference type="Pfam" id="PF13560">
    <property type="entry name" value="HTH_31"/>
    <property type="match status" value="1"/>
</dbReference>
<feature type="repeat" description="TPR" evidence="1">
    <location>
        <begin position="584"/>
        <end position="617"/>
    </location>
</feature>
<protein>
    <submittedName>
        <fullName evidence="3">ATP-binding protein</fullName>
    </submittedName>
</protein>
<evidence type="ECO:0000256" key="2">
    <source>
        <dbReference type="SAM" id="MobiDB-lite"/>
    </source>
</evidence>
<dbReference type="PROSITE" id="PS50005">
    <property type="entry name" value="TPR"/>
    <property type="match status" value="1"/>
</dbReference>
<dbReference type="Gene3D" id="3.40.50.300">
    <property type="entry name" value="P-loop containing nucleotide triphosphate hydrolases"/>
    <property type="match status" value="1"/>
</dbReference>
<keyword evidence="3" id="KW-0067">ATP-binding</keyword>
<keyword evidence="4" id="KW-1185">Reference proteome</keyword>
<name>A0ABW2GKV9_9ACTN</name>
<accession>A0ABW2GKV9</accession>
<feature type="region of interest" description="Disordered" evidence="2">
    <location>
        <begin position="78"/>
        <end position="102"/>
    </location>
</feature>
<dbReference type="InterPro" id="IPR019734">
    <property type="entry name" value="TPR_rpt"/>
</dbReference>
<gene>
    <name evidence="3" type="ORF">ACFQLX_20920</name>
</gene>
<evidence type="ECO:0000313" key="3">
    <source>
        <dbReference type="EMBL" id="MFC7220601.1"/>
    </source>
</evidence>
<evidence type="ECO:0000256" key="1">
    <source>
        <dbReference type="PROSITE-ProRule" id="PRU00339"/>
    </source>
</evidence>
<dbReference type="InterPro" id="IPR027417">
    <property type="entry name" value="P-loop_NTPase"/>
</dbReference>
<reference evidence="4" key="1">
    <citation type="journal article" date="2019" name="Int. J. Syst. Evol. Microbiol.">
        <title>The Global Catalogue of Microorganisms (GCM) 10K type strain sequencing project: providing services to taxonomists for standard genome sequencing and annotation.</title>
        <authorList>
            <consortium name="The Broad Institute Genomics Platform"/>
            <consortium name="The Broad Institute Genome Sequencing Center for Infectious Disease"/>
            <person name="Wu L."/>
            <person name="Ma J."/>
        </authorList>
    </citation>
    <scope>NUCLEOTIDE SEQUENCE [LARGE SCALE GENOMIC DNA]</scope>
    <source>
        <strain evidence="4">CGMCC 1.13681</strain>
    </source>
</reference>
<dbReference type="SMART" id="SM00028">
    <property type="entry name" value="TPR"/>
    <property type="match status" value="6"/>
</dbReference>
<dbReference type="PANTHER" id="PTHR47691">
    <property type="entry name" value="REGULATOR-RELATED"/>
    <property type="match status" value="1"/>
</dbReference>
<dbReference type="PANTHER" id="PTHR47691:SF3">
    <property type="entry name" value="HTH-TYPE TRANSCRIPTIONAL REGULATOR RV0890C-RELATED"/>
    <property type="match status" value="1"/>
</dbReference>
<dbReference type="Proteomes" id="UP001596413">
    <property type="component" value="Unassembled WGS sequence"/>
</dbReference>
<dbReference type="SUPFAM" id="SSF52540">
    <property type="entry name" value="P-loop containing nucleoside triphosphate hydrolases"/>
    <property type="match status" value="1"/>
</dbReference>
<dbReference type="Gene3D" id="1.25.40.10">
    <property type="entry name" value="Tetratricopeptide repeat domain"/>
    <property type="match status" value="2"/>
</dbReference>
<evidence type="ECO:0000313" key="4">
    <source>
        <dbReference type="Proteomes" id="UP001596413"/>
    </source>
</evidence>
<dbReference type="SUPFAM" id="SSF48452">
    <property type="entry name" value="TPR-like"/>
    <property type="match status" value="2"/>
</dbReference>
<proteinExistence type="predicted"/>
<dbReference type="PRINTS" id="PR00364">
    <property type="entry name" value="DISEASERSIST"/>
</dbReference>